<sequence>MTLNSGQVQESVRYGDGSASEISYSTSAGRVAGITVLRMNGTVTDGRGKGSKAERTVALLPGSLPTACLTPEGLQRSGGRVQLQIHP</sequence>
<reference evidence="3" key="1">
    <citation type="journal article" date="2019" name="Int. J. Syst. Evol. Microbiol.">
        <title>The Global Catalogue of Microorganisms (GCM) 10K type strain sequencing project: providing services to taxonomists for standard genome sequencing and annotation.</title>
        <authorList>
            <consortium name="The Broad Institute Genomics Platform"/>
            <consortium name="The Broad Institute Genome Sequencing Center for Infectious Disease"/>
            <person name="Wu L."/>
            <person name="Ma J."/>
        </authorList>
    </citation>
    <scope>NUCLEOTIDE SEQUENCE [LARGE SCALE GENOMIC DNA]</scope>
    <source>
        <strain evidence="3">CGMCC 4.1641</strain>
    </source>
</reference>
<evidence type="ECO:0000313" key="2">
    <source>
        <dbReference type="EMBL" id="MFC5148856.1"/>
    </source>
</evidence>
<feature type="compositionally biased region" description="Polar residues" evidence="1">
    <location>
        <begin position="1"/>
        <end position="10"/>
    </location>
</feature>
<evidence type="ECO:0000256" key="1">
    <source>
        <dbReference type="SAM" id="MobiDB-lite"/>
    </source>
</evidence>
<evidence type="ECO:0000313" key="3">
    <source>
        <dbReference type="Proteomes" id="UP001596222"/>
    </source>
</evidence>
<feature type="region of interest" description="Disordered" evidence="1">
    <location>
        <begin position="1"/>
        <end position="20"/>
    </location>
</feature>
<accession>A0ABW0A550</accession>
<gene>
    <name evidence="2" type="ORF">ACFPP6_29730</name>
</gene>
<organism evidence="2 3">
    <name type="scientific">Streptomyces aureoversilis</name>
    <dbReference type="NCBI Taxonomy" id="67277"/>
    <lineage>
        <taxon>Bacteria</taxon>
        <taxon>Bacillati</taxon>
        <taxon>Actinomycetota</taxon>
        <taxon>Actinomycetes</taxon>
        <taxon>Kitasatosporales</taxon>
        <taxon>Streptomycetaceae</taxon>
        <taxon>Streptomyces</taxon>
    </lineage>
</organism>
<protein>
    <submittedName>
        <fullName evidence="2">Uncharacterized protein</fullName>
    </submittedName>
</protein>
<name>A0ABW0A550_9ACTN</name>
<comment type="caution">
    <text evidence="2">The sequence shown here is derived from an EMBL/GenBank/DDBJ whole genome shotgun (WGS) entry which is preliminary data.</text>
</comment>
<proteinExistence type="predicted"/>
<keyword evidence="3" id="KW-1185">Reference proteome</keyword>
<dbReference type="EMBL" id="JBHSKJ010000021">
    <property type="protein sequence ID" value="MFC5148856.1"/>
    <property type="molecule type" value="Genomic_DNA"/>
</dbReference>
<dbReference type="Proteomes" id="UP001596222">
    <property type="component" value="Unassembled WGS sequence"/>
</dbReference>
<dbReference type="RefSeq" id="WP_382048883.1">
    <property type="nucleotide sequence ID" value="NZ_JBHSKJ010000021.1"/>
</dbReference>